<evidence type="ECO:0000256" key="1">
    <source>
        <dbReference type="ARBA" id="ARBA00001917"/>
    </source>
</evidence>
<keyword evidence="10" id="KW-1185">Reference proteome</keyword>
<evidence type="ECO:0000313" key="10">
    <source>
        <dbReference type="Proteomes" id="UP000004105"/>
    </source>
</evidence>
<gene>
    <name evidence="9" type="primary">frp</name>
    <name evidence="9" type="ORF">HMPREF9123_1300</name>
</gene>
<dbReference type="InterPro" id="IPR029479">
    <property type="entry name" value="Nitroreductase"/>
</dbReference>
<dbReference type="CDD" id="cd02149">
    <property type="entry name" value="NfsB-like"/>
    <property type="match status" value="1"/>
</dbReference>
<dbReference type="Gene3D" id="3.40.109.10">
    <property type="entry name" value="NADH Oxidase"/>
    <property type="match status" value="1"/>
</dbReference>
<accession>F2BC45</accession>
<feature type="domain" description="Nitroreductase" evidence="8">
    <location>
        <begin position="54"/>
        <end position="238"/>
    </location>
</feature>
<dbReference type="Pfam" id="PF00881">
    <property type="entry name" value="Nitroreductase"/>
    <property type="match status" value="1"/>
</dbReference>
<reference evidence="9 10" key="1">
    <citation type="submission" date="2011-02" db="EMBL/GenBank/DDBJ databases">
        <authorList>
            <person name="Muzny D."/>
            <person name="Qin X."/>
            <person name="Deng J."/>
            <person name="Jiang H."/>
            <person name="Liu Y."/>
            <person name="Qu J."/>
            <person name="Song X.-Z."/>
            <person name="Zhang L."/>
            <person name="Thornton R."/>
            <person name="Coyle M."/>
            <person name="Francisco L."/>
            <person name="Jackson L."/>
            <person name="Javaid M."/>
            <person name="Korchina V."/>
            <person name="Kovar C."/>
            <person name="Mata R."/>
            <person name="Mathew T."/>
            <person name="Ngo R."/>
            <person name="Nguyen L."/>
            <person name="Nguyen N."/>
            <person name="Okwuonu G."/>
            <person name="Ongeri F."/>
            <person name="Pham C."/>
            <person name="Simmons D."/>
            <person name="Wilczek-Boney K."/>
            <person name="Hale W."/>
            <person name="Jakkamsetti A."/>
            <person name="Pham P."/>
            <person name="Ruth R."/>
            <person name="San Lucas F."/>
            <person name="Warren J."/>
            <person name="Zhang J."/>
            <person name="Zhao Z."/>
            <person name="Zhou C."/>
            <person name="Zhu D."/>
            <person name="Lee S."/>
            <person name="Bess C."/>
            <person name="Blankenburg K."/>
            <person name="Forbes L."/>
            <person name="Fu Q."/>
            <person name="Gubbala S."/>
            <person name="Hirani K."/>
            <person name="Jayaseelan J.C."/>
            <person name="Lara F."/>
            <person name="Munidasa M."/>
            <person name="Palculict T."/>
            <person name="Patil S."/>
            <person name="Pu L.-L."/>
            <person name="Saada N."/>
            <person name="Tang L."/>
            <person name="Weissenberger G."/>
            <person name="Zhu Y."/>
            <person name="Hemphill L."/>
            <person name="Shang Y."/>
            <person name="Youmans B."/>
            <person name="Ayvaz T."/>
            <person name="Ross M."/>
            <person name="Santibanez J."/>
            <person name="Aqrawi P."/>
            <person name="Gross S."/>
            <person name="Joshi V."/>
            <person name="Fowler G."/>
            <person name="Nazareth L."/>
            <person name="Reid J."/>
            <person name="Worley K."/>
            <person name="Petrosino J."/>
            <person name="Highlander S."/>
            <person name="Gibbs R."/>
        </authorList>
    </citation>
    <scope>NUCLEOTIDE SEQUENCE [LARGE SCALE GENOMIC DNA]</scope>
    <source>
        <strain evidence="9 10">ATCC BAA-1200</strain>
    </source>
</reference>
<keyword evidence="5" id="KW-0521">NADP</keyword>
<evidence type="ECO:0000256" key="5">
    <source>
        <dbReference type="ARBA" id="ARBA00022857"/>
    </source>
</evidence>
<keyword evidence="7" id="KW-0520">NAD</keyword>
<sequence>MRCVHIYVLQTFAALFYLDDEITCNYDLSRIQDKSLEFPMLADKQTVLDAFHLRHACKKYDPSKKISRADFDFILETARLSPSSFGLEPWRFLVIQNPALRKELRGIASGAAEKLDACSHFVILLSRKQAALQADYRSRMWGAVQGMPAEAVEMCEAFFQNFAEHDFRLNESPRAFDDWAAKQTYIALANMMTAATLIGIDSTPMEGFDMAAANRLLAEKGLMNPDEFQVAVMAAFGYRADEPRGKTRLSAEEMIEWVE</sequence>
<evidence type="ECO:0000256" key="7">
    <source>
        <dbReference type="ARBA" id="ARBA00023027"/>
    </source>
</evidence>
<dbReference type="PANTHER" id="PTHR23026">
    <property type="entry name" value="NADPH NITROREDUCTASE"/>
    <property type="match status" value="1"/>
</dbReference>
<name>F2BC45_9NEIS</name>
<evidence type="ECO:0000256" key="6">
    <source>
        <dbReference type="ARBA" id="ARBA00023002"/>
    </source>
</evidence>
<comment type="caution">
    <text evidence="9">The sequence shown here is derived from an EMBL/GenBank/DDBJ whole genome shotgun (WGS) entry which is preliminary data.</text>
</comment>
<evidence type="ECO:0000259" key="8">
    <source>
        <dbReference type="Pfam" id="PF00881"/>
    </source>
</evidence>
<organism evidence="9 10">
    <name type="scientific">Neisseria bacilliformis ATCC BAA-1200</name>
    <dbReference type="NCBI Taxonomy" id="888742"/>
    <lineage>
        <taxon>Bacteria</taxon>
        <taxon>Pseudomonadati</taxon>
        <taxon>Pseudomonadota</taxon>
        <taxon>Betaproteobacteria</taxon>
        <taxon>Neisseriales</taxon>
        <taxon>Neisseriaceae</taxon>
        <taxon>Neisseria</taxon>
    </lineage>
</organism>
<keyword evidence="6 9" id="KW-0560">Oxidoreductase</keyword>
<dbReference type="InterPro" id="IPR033878">
    <property type="entry name" value="NfsB-like"/>
</dbReference>
<proteinExistence type="inferred from homology"/>
<keyword evidence="3" id="KW-0285">Flavoprotein</keyword>
<evidence type="ECO:0000313" key="9">
    <source>
        <dbReference type="EMBL" id="EGF10991.1"/>
    </source>
</evidence>
<comment type="cofactor">
    <cofactor evidence="1">
        <name>FMN</name>
        <dbReference type="ChEBI" id="CHEBI:58210"/>
    </cofactor>
</comment>
<evidence type="ECO:0000256" key="4">
    <source>
        <dbReference type="ARBA" id="ARBA00022643"/>
    </source>
</evidence>
<dbReference type="SUPFAM" id="SSF55469">
    <property type="entry name" value="FMN-dependent nitroreductase-like"/>
    <property type="match status" value="1"/>
</dbReference>
<dbReference type="AlphaFoldDB" id="F2BC45"/>
<dbReference type="EMBL" id="AFAY01000027">
    <property type="protein sequence ID" value="EGF10991.1"/>
    <property type="molecule type" value="Genomic_DNA"/>
</dbReference>
<comment type="similarity">
    <text evidence="2">Belongs to the nitroreductase family.</text>
</comment>
<evidence type="ECO:0000256" key="2">
    <source>
        <dbReference type="ARBA" id="ARBA00007118"/>
    </source>
</evidence>
<dbReference type="Proteomes" id="UP000004105">
    <property type="component" value="Unassembled WGS sequence"/>
</dbReference>
<dbReference type="GO" id="GO:0046857">
    <property type="term" value="F:oxidoreductase activity, acting on other nitrogenous compounds as donors, with NAD or NADP as acceptor"/>
    <property type="evidence" value="ECO:0007669"/>
    <property type="project" value="TreeGrafter"/>
</dbReference>
<dbReference type="GO" id="GO:0046256">
    <property type="term" value="P:2,4,6-trinitrotoluene catabolic process"/>
    <property type="evidence" value="ECO:0007669"/>
    <property type="project" value="TreeGrafter"/>
</dbReference>
<protein>
    <submittedName>
        <fullName evidence="9">NAD(P)H-flavin oxidoreductase</fullName>
        <ecNumber evidence="9">1.6.99.-</ecNumber>
    </submittedName>
</protein>
<dbReference type="InterPro" id="IPR050627">
    <property type="entry name" value="Nitroreductase/BluB"/>
</dbReference>
<dbReference type="GO" id="GO:0005829">
    <property type="term" value="C:cytosol"/>
    <property type="evidence" value="ECO:0007669"/>
    <property type="project" value="TreeGrafter"/>
</dbReference>
<dbReference type="PANTHER" id="PTHR23026:SF125">
    <property type="entry name" value="OXYGEN-INSENSITIVE NAD(P)H NITROREDUCTASE"/>
    <property type="match status" value="1"/>
</dbReference>
<dbReference type="HOGENOM" id="CLU_070764_4_1_4"/>
<keyword evidence="4" id="KW-0288">FMN</keyword>
<dbReference type="InterPro" id="IPR000415">
    <property type="entry name" value="Nitroreductase-like"/>
</dbReference>
<evidence type="ECO:0000256" key="3">
    <source>
        <dbReference type="ARBA" id="ARBA00022630"/>
    </source>
</evidence>
<dbReference type="EC" id="1.6.99.-" evidence="9"/>